<dbReference type="GO" id="GO:0016052">
    <property type="term" value="P:carbohydrate catabolic process"/>
    <property type="evidence" value="ECO:0007669"/>
    <property type="project" value="InterPro"/>
</dbReference>
<evidence type="ECO:0000256" key="11">
    <source>
        <dbReference type="SAM" id="Phobius"/>
    </source>
</evidence>
<dbReference type="STRING" id="2025994.A0A2T3ALE3"/>
<keyword evidence="11" id="KW-0812">Transmembrane</keyword>
<evidence type="ECO:0000256" key="8">
    <source>
        <dbReference type="ARBA" id="ARBA00023180"/>
    </source>
</evidence>
<keyword evidence="13" id="KW-1185">Reference proteome</keyword>
<dbReference type="InParanoid" id="A0A2T3ALE3"/>
<keyword evidence="6 12" id="KW-0378">Hydrolase</keyword>
<evidence type="ECO:0000256" key="10">
    <source>
        <dbReference type="SAM" id="MobiDB-lite"/>
    </source>
</evidence>
<dbReference type="SUPFAM" id="SSF48208">
    <property type="entry name" value="Six-hairpin glycosidases"/>
    <property type="match status" value="1"/>
</dbReference>
<feature type="transmembrane region" description="Helical" evidence="11">
    <location>
        <begin position="459"/>
        <end position="481"/>
    </location>
</feature>
<sequence length="664" mass="73238">MRCTQRRPIQRCKSGIKQGTWVVLSLSASQFVASYTLDPNSQESILSVAADMVDDMMTFYHGNEPGQVPGLLPQPYYWWEGGALMGALIDYWYYTGDDQWNDIVQRALLFQVGPQENYMPPNQTMTEGNDDQGFWGMTVLSAAEYNFPNPPPDQPQWLALAESVFSSQAARWDTADCSGGLRWQIFQWNDGFNYKNSISQACFFNMAARLALYTGLDIYAEWANRTWDWMIGTGLMTEDTYHVYDGAHIADNCTDITPYQWTYNAGAFLLGAAAMYNYTAANNYTESKLWQGRVDGLLNGSRVFFIGDEYNVMSEVACESVHLCDNDQMSFKAYLSRWMAATTKWAPWTYNTVKPLLAASAEAAAQQCTGGDNGRMCGLMWANNSGKWDGTMGPGQQMAAMEAVLANMIEDIRPPVTNTTGGTSVGKPSTGQDGPVSADTPSSSTTARSITLADRVGSWLLTLLAIACLISCMHFCFGCAGTSQPYKRRQRDGRANGYVRSMMQTVGLWDRPRHSERPRAVPQEDGPRTPVSEHRGKSPAPPLTVFSVEIYPNEQPWRRQAREGDFAGAIDPNRGDGAGFGILDFSASAQKTTAEEAPAISSTAASSSKHQLRDVFVVGAAKAHEIKMKAKLRLEKKPLPGMPGLGRRSQGSAMDDNKVWGTLI</sequence>
<dbReference type="Pfam" id="PF03663">
    <property type="entry name" value="Glyco_hydro_76"/>
    <property type="match status" value="1"/>
</dbReference>
<keyword evidence="9" id="KW-0326">Glycosidase</keyword>
<dbReference type="AlphaFoldDB" id="A0A2T3ALE3"/>
<keyword evidence="11" id="KW-1133">Transmembrane helix</keyword>
<dbReference type="PANTHER" id="PTHR12145:SF36">
    <property type="entry name" value="MANNAN ENDO-1,6-ALPHA-MANNOSIDASE DCW1"/>
    <property type="match status" value="1"/>
</dbReference>
<feature type="region of interest" description="Disordered" evidence="10">
    <location>
        <begin position="415"/>
        <end position="447"/>
    </location>
</feature>
<dbReference type="Gene3D" id="1.50.10.20">
    <property type="match status" value="1"/>
</dbReference>
<dbReference type="EC" id="3.2.1.101" evidence="4"/>
<dbReference type="GO" id="GO:0008496">
    <property type="term" value="F:mannan endo-1,6-alpha-mannosidase activity"/>
    <property type="evidence" value="ECO:0007669"/>
    <property type="project" value="UniProtKB-EC"/>
</dbReference>
<proteinExistence type="inferred from homology"/>
<evidence type="ECO:0000313" key="13">
    <source>
        <dbReference type="Proteomes" id="UP000241462"/>
    </source>
</evidence>
<evidence type="ECO:0000256" key="5">
    <source>
        <dbReference type="ARBA" id="ARBA00022729"/>
    </source>
</evidence>
<dbReference type="PANTHER" id="PTHR12145">
    <property type="entry name" value="MANNAN ENDO-1,6-ALPHA-MANNOSIDASE DCW1"/>
    <property type="match status" value="1"/>
</dbReference>
<protein>
    <recommendedName>
        <fullName evidence="4">mannan endo-1,6-alpha-mannosidase</fullName>
        <ecNumber evidence="4">3.2.1.101</ecNumber>
    </recommendedName>
</protein>
<dbReference type="Proteomes" id="UP000241462">
    <property type="component" value="Unassembled WGS sequence"/>
</dbReference>
<evidence type="ECO:0000256" key="6">
    <source>
        <dbReference type="ARBA" id="ARBA00022801"/>
    </source>
</evidence>
<keyword evidence="5" id="KW-0732">Signal</keyword>
<reference evidence="12 13" key="1">
    <citation type="journal article" date="2018" name="Mycol. Prog.">
        <title>Coniella lustricola, a new species from submerged detritus.</title>
        <authorList>
            <person name="Raudabaugh D.B."/>
            <person name="Iturriaga T."/>
            <person name="Carver A."/>
            <person name="Mondo S."/>
            <person name="Pangilinan J."/>
            <person name="Lipzen A."/>
            <person name="He G."/>
            <person name="Amirebrahimi M."/>
            <person name="Grigoriev I.V."/>
            <person name="Miller A.N."/>
        </authorList>
    </citation>
    <scope>NUCLEOTIDE SEQUENCE [LARGE SCALE GENOMIC DNA]</scope>
    <source>
        <strain evidence="12 13">B22-T-1</strain>
    </source>
</reference>
<dbReference type="InterPro" id="IPR008928">
    <property type="entry name" value="6-hairpin_glycosidase_sf"/>
</dbReference>
<gene>
    <name evidence="12" type="ORF">BD289DRAFT_421432</name>
</gene>
<feature type="region of interest" description="Disordered" evidence="10">
    <location>
        <begin position="510"/>
        <end position="543"/>
    </location>
</feature>
<comment type="subcellular location">
    <subcellularLocation>
        <location evidence="2">Endomembrane system</location>
    </subcellularLocation>
</comment>
<evidence type="ECO:0000256" key="7">
    <source>
        <dbReference type="ARBA" id="ARBA00023136"/>
    </source>
</evidence>
<feature type="compositionally biased region" description="Basic and acidic residues" evidence="10">
    <location>
        <begin position="510"/>
        <end position="519"/>
    </location>
</feature>
<dbReference type="FunFam" id="1.50.10.20:FF:000006">
    <property type="entry name" value="Mannan endo-1,6-alpha-mannosidase"/>
    <property type="match status" value="1"/>
</dbReference>
<evidence type="ECO:0000256" key="2">
    <source>
        <dbReference type="ARBA" id="ARBA00004308"/>
    </source>
</evidence>
<dbReference type="EMBL" id="KZ678376">
    <property type="protein sequence ID" value="PSS03176.1"/>
    <property type="molecule type" value="Genomic_DNA"/>
</dbReference>
<evidence type="ECO:0000256" key="4">
    <source>
        <dbReference type="ARBA" id="ARBA00012350"/>
    </source>
</evidence>
<comment type="similarity">
    <text evidence="3">Belongs to the glycosyl hydrolase 76 family.</text>
</comment>
<feature type="compositionally biased region" description="Basic and acidic residues" evidence="10">
    <location>
        <begin position="525"/>
        <end position="536"/>
    </location>
</feature>
<organism evidence="12 13">
    <name type="scientific">Coniella lustricola</name>
    <dbReference type="NCBI Taxonomy" id="2025994"/>
    <lineage>
        <taxon>Eukaryota</taxon>
        <taxon>Fungi</taxon>
        <taxon>Dikarya</taxon>
        <taxon>Ascomycota</taxon>
        <taxon>Pezizomycotina</taxon>
        <taxon>Sordariomycetes</taxon>
        <taxon>Sordariomycetidae</taxon>
        <taxon>Diaporthales</taxon>
        <taxon>Schizoparmaceae</taxon>
        <taxon>Coniella</taxon>
    </lineage>
</organism>
<dbReference type="InterPro" id="IPR005198">
    <property type="entry name" value="Glyco_hydro_76"/>
</dbReference>
<evidence type="ECO:0000256" key="9">
    <source>
        <dbReference type="ARBA" id="ARBA00023295"/>
    </source>
</evidence>
<evidence type="ECO:0000256" key="1">
    <source>
        <dbReference type="ARBA" id="ARBA00001452"/>
    </source>
</evidence>
<dbReference type="GO" id="GO:0012505">
    <property type="term" value="C:endomembrane system"/>
    <property type="evidence" value="ECO:0007669"/>
    <property type="project" value="UniProtKB-SubCell"/>
</dbReference>
<feature type="region of interest" description="Disordered" evidence="10">
    <location>
        <begin position="637"/>
        <end position="656"/>
    </location>
</feature>
<dbReference type="InterPro" id="IPR014480">
    <property type="entry name" value="Mannan-1_6-alpha_mannosidase"/>
</dbReference>
<comment type="catalytic activity">
    <reaction evidence="1">
        <text>Random hydrolysis of (1-&gt;6)-alpha-D-mannosidic linkages in unbranched (1-&gt;6)-mannans.</text>
        <dbReference type="EC" id="3.2.1.101"/>
    </reaction>
</comment>
<dbReference type="FunCoup" id="A0A2T3ALE3">
    <property type="interactions" value="33"/>
</dbReference>
<name>A0A2T3ALE3_9PEZI</name>
<keyword evidence="7 11" id="KW-0472">Membrane</keyword>
<dbReference type="GO" id="GO:0009272">
    <property type="term" value="P:fungal-type cell wall biogenesis"/>
    <property type="evidence" value="ECO:0007669"/>
    <property type="project" value="TreeGrafter"/>
</dbReference>
<dbReference type="OrthoDB" id="4187847at2759"/>
<accession>A0A2T3ALE3</accession>
<evidence type="ECO:0000313" key="12">
    <source>
        <dbReference type="EMBL" id="PSS03176.1"/>
    </source>
</evidence>
<feature type="compositionally biased region" description="Polar residues" evidence="10">
    <location>
        <begin position="416"/>
        <end position="432"/>
    </location>
</feature>
<keyword evidence="8" id="KW-0325">Glycoprotein</keyword>
<evidence type="ECO:0000256" key="3">
    <source>
        <dbReference type="ARBA" id="ARBA00009699"/>
    </source>
</evidence>